<evidence type="ECO:0000256" key="1">
    <source>
        <dbReference type="SAM" id="SignalP"/>
    </source>
</evidence>
<proteinExistence type="predicted"/>
<gene>
    <name evidence="2" type="ORF">BMI79_06915</name>
</gene>
<keyword evidence="3" id="KW-1185">Reference proteome</keyword>
<evidence type="ECO:0000313" key="2">
    <source>
        <dbReference type="EMBL" id="OMQ24550.1"/>
    </source>
</evidence>
<keyword evidence="1" id="KW-0732">Signal</keyword>
<reference evidence="2 3" key="1">
    <citation type="submission" date="2016-11" db="EMBL/GenBank/DDBJ databases">
        <title>Rahnella oryzae sp. nov., isolated from rice root.</title>
        <authorList>
            <person name="Zhang X.-X."/>
            <person name="Zhang J."/>
        </authorList>
    </citation>
    <scope>NUCLEOTIDE SEQUENCE [LARGE SCALE GENOMIC DNA]</scope>
    <source>
        <strain evidence="2 3">J11-6</strain>
    </source>
</reference>
<dbReference type="EMBL" id="MOXD01000003">
    <property type="protein sequence ID" value="OMQ24550.1"/>
    <property type="molecule type" value="Genomic_DNA"/>
</dbReference>
<name>A0A1S8CMU7_9GAMM</name>
<sequence length="218" mass="22620">MKKHLIALAMLPSVMLTVANAQAAETTAELKVQGSIDIPTCTVAAPDNGVYDLGKLSSSLVSASATTSLASMTKTWSVTCDSQTYLSITSTDNRAATASQTAPNLTNFGLGYINGTGKIGYYTVSMRNGFVDGVARSIYYGAKGSSTLTAAPAGIGYFLGSTNRYGWSDTNAVPVAGRVFTADMRIIPVLASTATMNGPVTDSSMIDGSMTINFSFAI</sequence>
<comment type="caution">
    <text evidence="2">The sequence shown here is derived from an EMBL/GenBank/DDBJ whole genome shotgun (WGS) entry which is preliminary data.</text>
</comment>
<protein>
    <submittedName>
        <fullName evidence="2">Fimbrial assembly protein</fullName>
    </submittedName>
</protein>
<dbReference type="STRING" id="2034155.BMI79_06915"/>
<feature type="chain" id="PRO_5012842816" evidence="1">
    <location>
        <begin position="24"/>
        <end position="218"/>
    </location>
</feature>
<organism evidence="2 3">
    <name type="scientific">Serratia oryzae</name>
    <dbReference type="NCBI Taxonomy" id="2034155"/>
    <lineage>
        <taxon>Bacteria</taxon>
        <taxon>Pseudomonadati</taxon>
        <taxon>Pseudomonadota</taxon>
        <taxon>Gammaproteobacteria</taxon>
        <taxon>Enterobacterales</taxon>
        <taxon>Yersiniaceae</taxon>
        <taxon>Serratia</taxon>
    </lineage>
</organism>
<dbReference type="AlphaFoldDB" id="A0A1S8CMU7"/>
<feature type="signal peptide" evidence="1">
    <location>
        <begin position="1"/>
        <end position="23"/>
    </location>
</feature>
<dbReference type="OrthoDB" id="6479507at2"/>
<dbReference type="InterPro" id="IPR010546">
    <property type="entry name" value="DUF1120"/>
</dbReference>
<dbReference type="RefSeq" id="WP_076941431.1">
    <property type="nucleotide sequence ID" value="NZ_MOXD01000003.1"/>
</dbReference>
<dbReference type="Pfam" id="PF06551">
    <property type="entry name" value="DUF1120"/>
    <property type="match status" value="1"/>
</dbReference>
<dbReference type="Proteomes" id="UP000216021">
    <property type="component" value="Unassembled WGS sequence"/>
</dbReference>
<accession>A0A1S8CMU7</accession>
<evidence type="ECO:0000313" key="3">
    <source>
        <dbReference type="Proteomes" id="UP000216021"/>
    </source>
</evidence>